<dbReference type="PANTHER" id="PTHR40065">
    <property type="entry name" value="RNA-BINDING PROTEIN YHBY"/>
    <property type="match status" value="1"/>
</dbReference>
<keyword evidence="5" id="KW-1185">Reference proteome</keyword>
<evidence type="ECO:0000256" key="1">
    <source>
        <dbReference type="ARBA" id="ARBA00022884"/>
    </source>
</evidence>
<evidence type="ECO:0000256" key="2">
    <source>
        <dbReference type="PROSITE-ProRule" id="PRU00626"/>
    </source>
</evidence>
<feature type="domain" description="CRM" evidence="3">
    <location>
        <begin position="1"/>
        <end position="96"/>
    </location>
</feature>
<dbReference type="GO" id="GO:0003723">
    <property type="term" value="F:RNA binding"/>
    <property type="evidence" value="ECO:0007669"/>
    <property type="project" value="UniProtKB-UniRule"/>
</dbReference>
<proteinExistence type="predicted"/>
<dbReference type="InterPro" id="IPR051925">
    <property type="entry name" value="RNA-binding_domain"/>
</dbReference>
<dbReference type="PANTHER" id="PTHR40065:SF3">
    <property type="entry name" value="RNA-BINDING PROTEIN YHBY"/>
    <property type="match status" value="1"/>
</dbReference>
<dbReference type="InterPro" id="IPR035920">
    <property type="entry name" value="YhbY-like_sf"/>
</dbReference>
<protein>
    <submittedName>
        <fullName evidence="4">Ribosome assembly RNA-binding protein YhbY</fullName>
    </submittedName>
</protein>
<dbReference type="NCBIfam" id="TIGR00253">
    <property type="entry name" value="RNA_bind_YhbY"/>
    <property type="match status" value="1"/>
</dbReference>
<dbReference type="Gene3D" id="3.30.110.60">
    <property type="entry name" value="YhbY-like"/>
    <property type="match status" value="1"/>
</dbReference>
<dbReference type="RefSeq" id="WP_160196212.1">
    <property type="nucleotide sequence ID" value="NZ_QXXA01000004.1"/>
</dbReference>
<evidence type="ECO:0000259" key="3">
    <source>
        <dbReference type="PROSITE" id="PS51295"/>
    </source>
</evidence>
<keyword evidence="1 2" id="KW-0694">RNA-binding</keyword>
<comment type="caution">
    <text evidence="4">The sequence shown here is derived from an EMBL/GenBank/DDBJ whole genome shotgun (WGS) entry which is preliminary data.</text>
</comment>
<organism evidence="4 5">
    <name type="scientific">Senegalia massiliensis</name>
    <dbReference type="NCBI Taxonomy" id="1720316"/>
    <lineage>
        <taxon>Bacteria</taxon>
        <taxon>Bacillati</taxon>
        <taxon>Bacillota</taxon>
        <taxon>Clostridia</taxon>
        <taxon>Eubacteriales</taxon>
        <taxon>Clostridiaceae</taxon>
        <taxon>Senegalia</taxon>
    </lineage>
</organism>
<dbReference type="Pfam" id="PF01985">
    <property type="entry name" value="CRS1_YhbY"/>
    <property type="match status" value="1"/>
</dbReference>
<gene>
    <name evidence="4" type="primary">yhbY</name>
    <name evidence="4" type="ORF">D3Z33_02455</name>
</gene>
<dbReference type="OrthoDB" id="9797519at2"/>
<evidence type="ECO:0000313" key="4">
    <source>
        <dbReference type="EMBL" id="NBI05716.1"/>
    </source>
</evidence>
<dbReference type="InterPro" id="IPR001890">
    <property type="entry name" value="RNA-binding_CRM"/>
</dbReference>
<dbReference type="AlphaFoldDB" id="A0A845QW28"/>
<evidence type="ECO:0000313" key="5">
    <source>
        <dbReference type="Proteomes" id="UP000467132"/>
    </source>
</evidence>
<accession>A0A845QW28</accession>
<dbReference type="PROSITE" id="PS51295">
    <property type="entry name" value="CRM"/>
    <property type="match status" value="1"/>
</dbReference>
<dbReference type="SMART" id="SM01103">
    <property type="entry name" value="CRS1_YhbY"/>
    <property type="match status" value="1"/>
</dbReference>
<dbReference type="EMBL" id="QXXA01000004">
    <property type="protein sequence ID" value="NBI05716.1"/>
    <property type="molecule type" value="Genomic_DNA"/>
</dbReference>
<reference evidence="4 5" key="1">
    <citation type="submission" date="2018-08" db="EMBL/GenBank/DDBJ databases">
        <title>Murine metabolic-syndrome-specific gut microbial biobank.</title>
        <authorList>
            <person name="Liu C."/>
        </authorList>
    </citation>
    <scope>NUCLEOTIDE SEQUENCE [LARGE SCALE GENOMIC DNA]</scope>
    <source>
        <strain evidence="4 5">583</strain>
    </source>
</reference>
<dbReference type="InterPro" id="IPR017924">
    <property type="entry name" value="RNA-binding_YhbY"/>
</dbReference>
<sequence length="97" mass="11042">MITGKQRSFLKKRAHNMDSILQIGKNGISDNLIDQVDEALEARELIKINVLNNSFSDPKELANELAEKTNSEFVQSIGNKIVLYRESEENKKIKLPK</sequence>
<name>A0A845QW28_9CLOT</name>
<dbReference type="SUPFAM" id="SSF75471">
    <property type="entry name" value="YhbY-like"/>
    <property type="match status" value="1"/>
</dbReference>
<dbReference type="Proteomes" id="UP000467132">
    <property type="component" value="Unassembled WGS sequence"/>
</dbReference>